<dbReference type="OrthoDB" id="9762169at2"/>
<reference evidence="7 8" key="1">
    <citation type="submission" date="2018-06" db="EMBL/GenBank/DDBJ databases">
        <title>Actinomadura craniellae sp. nov. isolated from marine sponge Craniella sp.</title>
        <authorList>
            <person name="Li L."/>
            <person name="Xu Q.H."/>
            <person name="Lin H.W."/>
            <person name="Lu Y.H."/>
        </authorList>
    </citation>
    <scope>NUCLEOTIDE SEQUENCE [LARGE SCALE GENOMIC DNA]</scope>
    <source>
        <strain evidence="7 8">LHW63021</strain>
    </source>
</reference>
<dbReference type="PROSITE" id="PS00108">
    <property type="entry name" value="PROTEIN_KINASE_ST"/>
    <property type="match status" value="1"/>
</dbReference>
<organism evidence="7 8">
    <name type="scientific">Actinomadura craniellae</name>
    <dbReference type="NCBI Taxonomy" id="2231787"/>
    <lineage>
        <taxon>Bacteria</taxon>
        <taxon>Bacillati</taxon>
        <taxon>Actinomycetota</taxon>
        <taxon>Actinomycetes</taxon>
        <taxon>Streptosporangiales</taxon>
        <taxon>Thermomonosporaceae</taxon>
        <taxon>Actinomadura</taxon>
    </lineage>
</organism>
<dbReference type="InterPro" id="IPR017441">
    <property type="entry name" value="Protein_kinase_ATP_BS"/>
</dbReference>
<dbReference type="GO" id="GO:0005524">
    <property type="term" value="F:ATP binding"/>
    <property type="evidence" value="ECO:0007669"/>
    <property type="project" value="UniProtKB-UniRule"/>
</dbReference>
<dbReference type="EMBL" id="QLYX01000011">
    <property type="protein sequence ID" value="RAY12815.1"/>
    <property type="molecule type" value="Genomic_DNA"/>
</dbReference>
<dbReference type="PANTHER" id="PTHR43289">
    <property type="entry name" value="MITOGEN-ACTIVATED PROTEIN KINASE KINASE KINASE 20-RELATED"/>
    <property type="match status" value="1"/>
</dbReference>
<dbReference type="PANTHER" id="PTHR43289:SF34">
    <property type="entry name" value="SERINE_THREONINE-PROTEIN KINASE YBDM-RELATED"/>
    <property type="match status" value="1"/>
</dbReference>
<dbReference type="PROSITE" id="PS00107">
    <property type="entry name" value="PROTEIN_KINASE_ATP"/>
    <property type="match status" value="1"/>
</dbReference>
<keyword evidence="3 7" id="KW-0418">Kinase</keyword>
<gene>
    <name evidence="7" type="ORF">DPM19_22615</name>
</gene>
<dbReference type="AlphaFoldDB" id="A0A365H145"/>
<dbReference type="SUPFAM" id="SSF56112">
    <property type="entry name" value="Protein kinase-like (PK-like)"/>
    <property type="match status" value="1"/>
</dbReference>
<evidence type="ECO:0000259" key="6">
    <source>
        <dbReference type="PROSITE" id="PS50011"/>
    </source>
</evidence>
<keyword evidence="4 5" id="KW-0067">ATP-binding</keyword>
<keyword evidence="1" id="KW-0808">Transferase</keyword>
<feature type="domain" description="Protein kinase" evidence="6">
    <location>
        <begin position="64"/>
        <end position="309"/>
    </location>
</feature>
<name>A0A365H145_9ACTN</name>
<dbReference type="InterPro" id="IPR000719">
    <property type="entry name" value="Prot_kinase_dom"/>
</dbReference>
<dbReference type="Proteomes" id="UP000251891">
    <property type="component" value="Unassembled WGS sequence"/>
</dbReference>
<dbReference type="GO" id="GO:0004674">
    <property type="term" value="F:protein serine/threonine kinase activity"/>
    <property type="evidence" value="ECO:0007669"/>
    <property type="project" value="UniProtKB-KW"/>
</dbReference>
<proteinExistence type="predicted"/>
<evidence type="ECO:0000256" key="3">
    <source>
        <dbReference type="ARBA" id="ARBA00022777"/>
    </source>
</evidence>
<keyword evidence="8" id="KW-1185">Reference proteome</keyword>
<evidence type="ECO:0000256" key="1">
    <source>
        <dbReference type="ARBA" id="ARBA00022679"/>
    </source>
</evidence>
<feature type="binding site" evidence="5">
    <location>
        <position position="92"/>
    </location>
    <ligand>
        <name>ATP</name>
        <dbReference type="ChEBI" id="CHEBI:30616"/>
    </ligand>
</feature>
<dbReference type="Gene3D" id="3.30.200.20">
    <property type="entry name" value="Phosphorylase Kinase, domain 1"/>
    <property type="match status" value="1"/>
</dbReference>
<evidence type="ECO:0000313" key="7">
    <source>
        <dbReference type="EMBL" id="RAY12815.1"/>
    </source>
</evidence>
<dbReference type="PROSITE" id="PS50011">
    <property type="entry name" value="PROTEIN_KINASE_DOM"/>
    <property type="match status" value="1"/>
</dbReference>
<keyword evidence="2 5" id="KW-0547">Nucleotide-binding</keyword>
<evidence type="ECO:0000313" key="8">
    <source>
        <dbReference type="Proteomes" id="UP000251891"/>
    </source>
</evidence>
<dbReference type="Gene3D" id="1.10.510.10">
    <property type="entry name" value="Transferase(Phosphotransferase) domain 1"/>
    <property type="match status" value="1"/>
</dbReference>
<accession>A0A365H145</accession>
<dbReference type="RefSeq" id="WP_111870003.1">
    <property type="nucleotide sequence ID" value="NZ_QLYX01000011.1"/>
</dbReference>
<dbReference type="CDD" id="cd14014">
    <property type="entry name" value="STKc_PknB_like"/>
    <property type="match status" value="1"/>
</dbReference>
<keyword evidence="7" id="KW-0723">Serine/threonine-protein kinase</keyword>
<protein>
    <submittedName>
        <fullName evidence="7">Serine/threonine protein kinase</fullName>
    </submittedName>
</protein>
<evidence type="ECO:0000256" key="2">
    <source>
        <dbReference type="ARBA" id="ARBA00022741"/>
    </source>
</evidence>
<dbReference type="InterPro" id="IPR008271">
    <property type="entry name" value="Ser/Thr_kinase_AS"/>
</dbReference>
<sequence length="309" mass="32127">MPQDTPDRDRIYIGGDVRGSVVIGNHNVTVSGGEPVQVAPERPAAPGPPADPLRAGDPAEVGGHRLVGRLGEGGMGRVYLGRTPGGRMVAVKVVWPRVARSPGYRQRFAQEVSAARRVGGFHTAQVVAADPDADLPWIATAYIPGPSLDRAVTERGPLPVAEVRALGAGLAEGLAAIHACGLVHRDLKPGNILLADDGPRIIDFGIARLDDRAGLTRPGMVLGTPAYMSPEQARREPVEAPSDVFSLGAVLAFAALGDDPFGPDGPETAPDRIAGLDGLPAGLRRTVEACLAPRPADRPGPRDLLAAFA</sequence>
<evidence type="ECO:0000256" key="4">
    <source>
        <dbReference type="ARBA" id="ARBA00022840"/>
    </source>
</evidence>
<dbReference type="InterPro" id="IPR011009">
    <property type="entry name" value="Kinase-like_dom_sf"/>
</dbReference>
<dbReference type="Pfam" id="PF00069">
    <property type="entry name" value="Pkinase"/>
    <property type="match status" value="1"/>
</dbReference>
<comment type="caution">
    <text evidence="7">The sequence shown here is derived from an EMBL/GenBank/DDBJ whole genome shotgun (WGS) entry which is preliminary data.</text>
</comment>
<evidence type="ECO:0000256" key="5">
    <source>
        <dbReference type="PROSITE-ProRule" id="PRU10141"/>
    </source>
</evidence>
<dbReference type="SMART" id="SM00220">
    <property type="entry name" value="S_TKc"/>
    <property type="match status" value="1"/>
</dbReference>